<organism evidence="1 2">
    <name type="scientific">Amycolatopsis minnesotensis</name>
    <dbReference type="NCBI Taxonomy" id="337894"/>
    <lineage>
        <taxon>Bacteria</taxon>
        <taxon>Bacillati</taxon>
        <taxon>Actinomycetota</taxon>
        <taxon>Actinomycetes</taxon>
        <taxon>Pseudonocardiales</taxon>
        <taxon>Pseudonocardiaceae</taxon>
        <taxon>Amycolatopsis</taxon>
    </lineage>
</organism>
<comment type="caution">
    <text evidence="1">The sequence shown here is derived from an EMBL/GenBank/DDBJ whole genome shotgun (WGS) entry which is preliminary data.</text>
</comment>
<evidence type="ECO:0000313" key="2">
    <source>
        <dbReference type="Proteomes" id="UP001501116"/>
    </source>
</evidence>
<proteinExistence type="predicted"/>
<protein>
    <recommendedName>
        <fullName evidence="3">MT0933-like antitoxin protein</fullName>
    </recommendedName>
</protein>
<gene>
    <name evidence="1" type="ORF">GCM10009754_53120</name>
</gene>
<accession>A0ABP5D0B8</accession>
<evidence type="ECO:0008006" key="3">
    <source>
        <dbReference type="Google" id="ProtNLM"/>
    </source>
</evidence>
<dbReference type="Proteomes" id="UP001501116">
    <property type="component" value="Unassembled WGS sequence"/>
</dbReference>
<evidence type="ECO:0000313" key="1">
    <source>
        <dbReference type="EMBL" id="GAA1972011.1"/>
    </source>
</evidence>
<dbReference type="EMBL" id="BAAANN010000022">
    <property type="protein sequence ID" value="GAA1972011.1"/>
    <property type="molecule type" value="Genomic_DNA"/>
</dbReference>
<reference evidence="2" key="1">
    <citation type="journal article" date="2019" name="Int. J. Syst. Evol. Microbiol.">
        <title>The Global Catalogue of Microorganisms (GCM) 10K type strain sequencing project: providing services to taxonomists for standard genome sequencing and annotation.</title>
        <authorList>
            <consortium name="The Broad Institute Genomics Platform"/>
            <consortium name="The Broad Institute Genome Sequencing Center for Infectious Disease"/>
            <person name="Wu L."/>
            <person name="Ma J."/>
        </authorList>
    </citation>
    <scope>NUCLEOTIDE SEQUENCE [LARGE SCALE GENOMIC DNA]</scope>
    <source>
        <strain evidence="2">JCM 14545</strain>
    </source>
</reference>
<keyword evidence="2" id="KW-1185">Reference proteome</keyword>
<name>A0ABP5D0B8_9PSEU</name>
<sequence>MSLFDKAKDLAAEAAGKALTVGGEVATKAGDVAATGITVAAAGADKVTGGRFTDRITGVSETVEGLIPLRDRKS</sequence>
<dbReference type="RefSeq" id="WP_344424381.1">
    <property type="nucleotide sequence ID" value="NZ_BAAANN010000022.1"/>
</dbReference>